<dbReference type="Gene3D" id="1.10.3210.10">
    <property type="entry name" value="Hypothetical protein af1432"/>
    <property type="match status" value="1"/>
</dbReference>
<dbReference type="AlphaFoldDB" id="A0A2R6A7U9"/>
<dbReference type="InterPro" id="IPR006674">
    <property type="entry name" value="HD_domain"/>
</dbReference>
<feature type="non-terminal residue" evidence="5">
    <location>
        <position position="732"/>
    </location>
</feature>
<keyword evidence="2" id="KW-0051">Antiviral defense</keyword>
<dbReference type="GO" id="GO:0051607">
    <property type="term" value="P:defense response to virus"/>
    <property type="evidence" value="ECO:0007669"/>
    <property type="project" value="UniProtKB-KW"/>
</dbReference>
<dbReference type="Pfam" id="PF01966">
    <property type="entry name" value="HD"/>
    <property type="match status" value="1"/>
</dbReference>
<dbReference type="PANTHER" id="PTHR36528:SF1">
    <property type="entry name" value="CRISPR SYSTEM SINGLE-STRAND-SPECIFIC DEOXYRIBONUCLEASE CAS10_CSM1 (SUBTYPE III-A)"/>
    <property type="match status" value="1"/>
</dbReference>
<dbReference type="Gene3D" id="3.30.70.270">
    <property type="match status" value="1"/>
</dbReference>
<dbReference type="InterPro" id="IPR043128">
    <property type="entry name" value="Rev_trsase/Diguanyl_cyclase"/>
</dbReference>
<proteinExistence type="predicted"/>
<name>A0A2R6A7U9_9ARCH</name>
<feature type="domain" description="Cas10/Cmr2 second palm" evidence="4">
    <location>
        <begin position="592"/>
        <end position="731"/>
    </location>
</feature>
<reference evidence="5 6" key="1">
    <citation type="submission" date="2017-04" db="EMBL/GenBank/DDBJ databases">
        <title>Novel microbial lineages endemic to geothermal iron-oxide mats fill important gaps in the evolutionary history of Archaea.</title>
        <authorList>
            <person name="Jay Z.J."/>
            <person name="Beam J.P."/>
            <person name="Dlakic M."/>
            <person name="Rusch D.B."/>
            <person name="Kozubal M.A."/>
            <person name="Inskeep W.P."/>
        </authorList>
    </citation>
    <scope>NUCLEOTIDE SEQUENCE [LARGE SCALE GENOMIC DNA]</scope>
    <source>
        <strain evidence="5">BE_D</strain>
    </source>
</reference>
<dbReference type="InterPro" id="IPR054767">
    <property type="entry name" value="Cas10-Cmr2_palm2"/>
</dbReference>
<comment type="caution">
    <text evidence="5">The sequence shown here is derived from an EMBL/GenBank/DDBJ whole genome shotgun (WGS) entry which is preliminary data.</text>
</comment>
<evidence type="ECO:0000259" key="4">
    <source>
        <dbReference type="Pfam" id="PF22335"/>
    </source>
</evidence>
<gene>
    <name evidence="5" type="ORF">B9Q02_11655</name>
</gene>
<sequence length="732" mass="82659">MKKIHVTCVTPVYVRGEFKDDIEIDTPELEALSNELQNLLKNVVEAVKRVKDSDSSKNLELFNDLVVAALKRSLILPLAPTLQNSKRIAPWIGDLFYLWLFEKYYKRTGVSEVLTNKPLISIKWDEDFKEYWEKLVSYLQLEKIFFPQKERALDLLKLPADSRPGLSSARLIPHLLAVSAIATSKYIAQKQGRLNGKDFLNLQILRAAAILHDLGKPRAWCETLKSQKYVSHATYGAMFIDSLNLEDLLGQQISQAIKELVENHHLPDKLPDNLRELGKILQEADHKASEIDRLSDLLSKDTKLTSVINIDLNSLYKTTGVETWNKWLSLDDSALTTLSKTAAEVLRKPNVQLADDKLSYIEDVSLLGIDIMSIQKFIAKEEIRGMIAGSALIDAVTFYAIPKTIMETFGFVGSDTINLPPEAIVYAGGGSVFAIVPELANMNTLLQRIEQKIERELGGIKLKLAKAVTKLATNWGESMRRLSVKLNAFKLLTFNEESQTKQDTIKIVPLIGYEKLCELCRRRHVNTTYGNDFLCDECKAVVNFGDNMYIYYRLSVLRDAGYKTPQDVEKLKQRLLEWLSGAQDWENEAWDIAVIKADGNMMGTYMAQAFSISEAFTRSILIDYALKMGIYRAFNNIHESFLQSRKNLSSKQSAKEEADEALQRLYFGILYAGGDDLLAIIPSYLSLHFAISLATAFWEILGGQKQLSIAIAAGKPKQNIWNIIETSNHLED</sequence>
<evidence type="ECO:0000256" key="2">
    <source>
        <dbReference type="ARBA" id="ARBA00023118"/>
    </source>
</evidence>
<evidence type="ECO:0000256" key="1">
    <source>
        <dbReference type="ARBA" id="ARBA00022741"/>
    </source>
</evidence>
<evidence type="ECO:0000313" key="5">
    <source>
        <dbReference type="EMBL" id="PSN82471.1"/>
    </source>
</evidence>
<accession>A0A2R6A7U9</accession>
<feature type="domain" description="HD" evidence="3">
    <location>
        <begin position="185"/>
        <end position="286"/>
    </location>
</feature>
<dbReference type="Proteomes" id="UP000240569">
    <property type="component" value="Unassembled WGS sequence"/>
</dbReference>
<dbReference type="GO" id="GO:0000166">
    <property type="term" value="F:nucleotide binding"/>
    <property type="evidence" value="ECO:0007669"/>
    <property type="project" value="UniProtKB-KW"/>
</dbReference>
<dbReference type="PANTHER" id="PTHR36528">
    <property type="entry name" value="CRISPR SYSTEM SINGLE-STRAND-SPECIFIC DEOXYRIBONUCLEASE CAS10/CSM1 (SUBTYPE III-A)"/>
    <property type="match status" value="1"/>
</dbReference>
<dbReference type="Pfam" id="PF22335">
    <property type="entry name" value="Cas10-Cmr2_palm2"/>
    <property type="match status" value="1"/>
</dbReference>
<evidence type="ECO:0000313" key="6">
    <source>
        <dbReference type="Proteomes" id="UP000240569"/>
    </source>
</evidence>
<evidence type="ECO:0000259" key="3">
    <source>
        <dbReference type="Pfam" id="PF01966"/>
    </source>
</evidence>
<dbReference type="EMBL" id="NEXD01000151">
    <property type="protein sequence ID" value="PSN82471.1"/>
    <property type="molecule type" value="Genomic_DNA"/>
</dbReference>
<protein>
    <submittedName>
        <fullName evidence="5">Uncharacterized protein</fullName>
    </submittedName>
</protein>
<organism evidence="5 6">
    <name type="scientific">Candidatus Marsarchaeota G1 archaeon BE_D</name>
    <dbReference type="NCBI Taxonomy" id="1978156"/>
    <lineage>
        <taxon>Archaea</taxon>
        <taxon>Candidatus Marsarchaeota</taxon>
        <taxon>Candidatus Marsarchaeota group 1</taxon>
    </lineage>
</organism>
<keyword evidence="1" id="KW-0547">Nucleotide-binding</keyword>
<dbReference type="InterPro" id="IPR052117">
    <property type="entry name" value="Cas10/Csm1_subtype-III-A"/>
</dbReference>
<dbReference type="SUPFAM" id="SSF109604">
    <property type="entry name" value="HD-domain/PDEase-like"/>
    <property type="match status" value="1"/>
</dbReference>